<evidence type="ECO:0000256" key="1">
    <source>
        <dbReference type="ARBA" id="ARBA00008705"/>
    </source>
</evidence>
<comment type="subcellular location">
    <subcellularLocation>
        <location evidence="11">Cytoplasm</location>
        <location evidence="11">Sarcoplasm</location>
    </subcellularLocation>
</comment>
<comment type="subunit">
    <text evidence="12">Monomeric.</text>
</comment>
<dbReference type="GO" id="GO:0046872">
    <property type="term" value="F:metal ion binding"/>
    <property type="evidence" value="ECO:0007669"/>
    <property type="project" value="UniProtKB-KW"/>
</dbReference>
<dbReference type="PROSITE" id="PS01033">
    <property type="entry name" value="GLOBIN"/>
    <property type="match status" value="1"/>
</dbReference>
<keyword evidence="19" id="KW-1185">Reference proteome</keyword>
<dbReference type="InterPro" id="IPR000971">
    <property type="entry name" value="Globin"/>
</dbReference>
<evidence type="ECO:0000256" key="3">
    <source>
        <dbReference type="ARBA" id="ARBA00022448"/>
    </source>
</evidence>
<dbReference type="AlphaFoldDB" id="A0AA88PZH9"/>
<dbReference type="Gene3D" id="1.10.490.10">
    <property type="entry name" value="Globins"/>
    <property type="match status" value="1"/>
</dbReference>
<accession>A0AA88PZH9</accession>
<proteinExistence type="inferred from homology"/>
<dbReference type="GO" id="GO:0016491">
    <property type="term" value="F:oxidoreductase activity"/>
    <property type="evidence" value="ECO:0007669"/>
    <property type="project" value="UniProtKB-KW"/>
</dbReference>
<keyword evidence="8" id="KW-0560">Oxidoreductase</keyword>
<dbReference type="GO" id="GO:0016528">
    <property type="term" value="C:sarcoplasm"/>
    <property type="evidence" value="ECO:0007669"/>
    <property type="project" value="UniProtKB-SubCell"/>
</dbReference>
<keyword evidence="9" id="KW-0408">Iron</keyword>
<comment type="catalytic activity">
    <reaction evidence="15">
        <text>Fe(III)-heme b-[protein] + nitric oxide + H2O = Fe(II)-heme b-[protein] + nitrite + 2 H(+)</text>
        <dbReference type="Rhea" id="RHEA:77711"/>
        <dbReference type="Rhea" id="RHEA-COMP:18975"/>
        <dbReference type="Rhea" id="RHEA-COMP:18976"/>
        <dbReference type="ChEBI" id="CHEBI:15377"/>
        <dbReference type="ChEBI" id="CHEBI:15378"/>
        <dbReference type="ChEBI" id="CHEBI:16301"/>
        <dbReference type="ChEBI" id="CHEBI:16480"/>
        <dbReference type="ChEBI" id="CHEBI:55376"/>
        <dbReference type="ChEBI" id="CHEBI:60344"/>
    </reaction>
    <physiologicalReaction direction="right-to-left" evidence="15">
        <dbReference type="Rhea" id="RHEA:77713"/>
    </physiologicalReaction>
</comment>
<comment type="similarity">
    <text evidence="1">Belongs to the globin family.</text>
</comment>
<dbReference type="InterPro" id="IPR002335">
    <property type="entry name" value="Myoglobin"/>
</dbReference>
<dbReference type="InterPro" id="IPR012292">
    <property type="entry name" value="Globin/Proto"/>
</dbReference>
<gene>
    <name evidence="18" type="ORF">Q8A67_005203</name>
</gene>
<evidence type="ECO:0000256" key="16">
    <source>
        <dbReference type="ARBA" id="ARBA00049931"/>
    </source>
</evidence>
<name>A0AA88PZH9_9TELE</name>
<evidence type="ECO:0000256" key="8">
    <source>
        <dbReference type="ARBA" id="ARBA00023002"/>
    </source>
</evidence>
<sequence length="185" mass="20695">MCCESSQEWASVPKGSPESLEAHKCPPSCSLLPPPLLLSGSPSAHSHRRLQQSKMTSDHKVVLKECWGYVERDYAGYGGKVLTRLFEEHPETRKHFPDGTGGTVATNGGNVLRKLKDEDYDALFKLLGNAKNICLQNLKWFTDVLVEVMEEEQGLQKAKKNALKRDMEKLISDIDAYYKDHGFAG</sequence>
<dbReference type="GO" id="GO:0020037">
    <property type="term" value="F:heme binding"/>
    <property type="evidence" value="ECO:0007669"/>
    <property type="project" value="InterPro"/>
</dbReference>
<keyword evidence="6" id="KW-0561">Oxygen transport</keyword>
<protein>
    <recommendedName>
        <fullName evidence="2">Myoglobin</fullName>
    </recommendedName>
    <alternativeName>
        <fullName evidence="13">Nitrite reductase MB</fullName>
    </alternativeName>
    <alternativeName>
        <fullName evidence="14">Pseudoperoxidase MB</fullName>
    </alternativeName>
</protein>
<dbReference type="EMBL" id="JAUYZG010000004">
    <property type="protein sequence ID" value="KAK2909366.1"/>
    <property type="molecule type" value="Genomic_DNA"/>
</dbReference>
<evidence type="ECO:0000256" key="6">
    <source>
        <dbReference type="ARBA" id="ARBA00022621"/>
    </source>
</evidence>
<evidence type="ECO:0000256" key="13">
    <source>
        <dbReference type="ARBA" id="ARBA00044552"/>
    </source>
</evidence>
<keyword evidence="10" id="KW-0514">Muscle protein</keyword>
<keyword evidence="5" id="KW-0349">Heme</keyword>
<keyword evidence="3" id="KW-0813">Transport</keyword>
<dbReference type="InterPro" id="IPR009050">
    <property type="entry name" value="Globin-like_sf"/>
</dbReference>
<keyword evidence="7" id="KW-0479">Metal-binding</keyword>
<evidence type="ECO:0000256" key="2">
    <source>
        <dbReference type="ARBA" id="ARBA00019044"/>
    </source>
</evidence>
<evidence type="ECO:0000256" key="7">
    <source>
        <dbReference type="ARBA" id="ARBA00022723"/>
    </source>
</evidence>
<comment type="caution">
    <text evidence="18">The sequence shown here is derived from an EMBL/GenBank/DDBJ whole genome shotgun (WGS) entry which is preliminary data.</text>
</comment>
<keyword evidence="4" id="KW-0963">Cytoplasm</keyword>
<reference evidence="18" key="1">
    <citation type="submission" date="2023-08" db="EMBL/GenBank/DDBJ databases">
        <title>Chromosome-level Genome Assembly of mud carp (Cirrhinus molitorella).</title>
        <authorList>
            <person name="Liu H."/>
        </authorList>
    </citation>
    <scope>NUCLEOTIDE SEQUENCE</scope>
    <source>
        <strain evidence="18">Prfri</strain>
        <tissue evidence="18">Muscle</tissue>
    </source>
</reference>
<feature type="domain" description="Globin" evidence="17">
    <location>
        <begin position="54"/>
        <end position="179"/>
    </location>
</feature>
<organism evidence="18 19">
    <name type="scientific">Cirrhinus molitorella</name>
    <name type="common">mud carp</name>
    <dbReference type="NCBI Taxonomy" id="172907"/>
    <lineage>
        <taxon>Eukaryota</taxon>
        <taxon>Metazoa</taxon>
        <taxon>Chordata</taxon>
        <taxon>Craniata</taxon>
        <taxon>Vertebrata</taxon>
        <taxon>Euteleostomi</taxon>
        <taxon>Actinopterygii</taxon>
        <taxon>Neopterygii</taxon>
        <taxon>Teleostei</taxon>
        <taxon>Ostariophysi</taxon>
        <taxon>Cypriniformes</taxon>
        <taxon>Cyprinidae</taxon>
        <taxon>Labeoninae</taxon>
        <taxon>Labeonini</taxon>
        <taxon>Cirrhinus</taxon>
    </lineage>
</organism>
<dbReference type="PANTHER" id="PTHR47132">
    <property type="entry name" value="MYOGLOBIN"/>
    <property type="match status" value="1"/>
</dbReference>
<evidence type="ECO:0000256" key="12">
    <source>
        <dbReference type="ARBA" id="ARBA00044514"/>
    </source>
</evidence>
<evidence type="ECO:0000313" key="19">
    <source>
        <dbReference type="Proteomes" id="UP001187343"/>
    </source>
</evidence>
<evidence type="ECO:0000256" key="10">
    <source>
        <dbReference type="ARBA" id="ARBA00023179"/>
    </source>
</evidence>
<evidence type="ECO:0000259" key="17">
    <source>
        <dbReference type="PROSITE" id="PS01033"/>
    </source>
</evidence>
<evidence type="ECO:0000256" key="9">
    <source>
        <dbReference type="ARBA" id="ARBA00023004"/>
    </source>
</evidence>
<evidence type="ECO:0000313" key="18">
    <source>
        <dbReference type="EMBL" id="KAK2909366.1"/>
    </source>
</evidence>
<comment type="catalytic activity">
    <reaction evidence="16">
        <text>H2O2 + AH2 = A + 2 H2O</text>
        <dbReference type="Rhea" id="RHEA:30275"/>
        <dbReference type="ChEBI" id="CHEBI:13193"/>
        <dbReference type="ChEBI" id="CHEBI:15377"/>
        <dbReference type="ChEBI" id="CHEBI:16240"/>
        <dbReference type="ChEBI" id="CHEBI:17499"/>
    </reaction>
</comment>
<dbReference type="GO" id="GO:0005344">
    <property type="term" value="F:oxygen carrier activity"/>
    <property type="evidence" value="ECO:0007669"/>
    <property type="project" value="UniProtKB-KW"/>
</dbReference>
<evidence type="ECO:0000256" key="14">
    <source>
        <dbReference type="ARBA" id="ARBA00044553"/>
    </source>
</evidence>
<dbReference type="GO" id="GO:0070062">
    <property type="term" value="C:extracellular exosome"/>
    <property type="evidence" value="ECO:0007669"/>
    <property type="project" value="TreeGrafter"/>
</dbReference>
<evidence type="ECO:0000256" key="11">
    <source>
        <dbReference type="ARBA" id="ARBA00044498"/>
    </source>
</evidence>
<dbReference type="PANTHER" id="PTHR47132:SF1">
    <property type="entry name" value="MYOGLOBIN"/>
    <property type="match status" value="1"/>
</dbReference>
<dbReference type="SUPFAM" id="SSF46458">
    <property type="entry name" value="Globin-like"/>
    <property type="match status" value="1"/>
</dbReference>
<dbReference type="GO" id="GO:0019825">
    <property type="term" value="F:oxygen binding"/>
    <property type="evidence" value="ECO:0007669"/>
    <property type="project" value="InterPro"/>
</dbReference>
<evidence type="ECO:0000256" key="4">
    <source>
        <dbReference type="ARBA" id="ARBA00022490"/>
    </source>
</evidence>
<dbReference type="Proteomes" id="UP001187343">
    <property type="component" value="Unassembled WGS sequence"/>
</dbReference>
<evidence type="ECO:0000256" key="15">
    <source>
        <dbReference type="ARBA" id="ARBA00048118"/>
    </source>
</evidence>
<evidence type="ECO:0000256" key="5">
    <source>
        <dbReference type="ARBA" id="ARBA00022617"/>
    </source>
</evidence>